<dbReference type="Proteomes" id="UP000321362">
    <property type="component" value="Chromosome"/>
</dbReference>
<keyword evidence="1" id="KW-0472">Membrane</keyword>
<keyword evidence="3" id="KW-1185">Reference proteome</keyword>
<dbReference type="EMBL" id="CP042437">
    <property type="protein sequence ID" value="QEC78213.1"/>
    <property type="molecule type" value="Genomic_DNA"/>
</dbReference>
<reference evidence="2 3" key="1">
    <citation type="journal article" date="2013" name="J. Microbiol.">
        <title>Mucilaginibacter ginsenosidivorax sp. nov., with ginsenoside converting activity isolated from sediment.</title>
        <authorList>
            <person name="Kim J.K."/>
            <person name="Choi T.E."/>
            <person name="Liu Q.M."/>
            <person name="Park H.Y."/>
            <person name="Yi T.H."/>
            <person name="Yoon M.H."/>
            <person name="Kim S.C."/>
            <person name="Im W.T."/>
        </authorList>
    </citation>
    <scope>NUCLEOTIDE SEQUENCE [LARGE SCALE GENOMIC DNA]</scope>
    <source>
        <strain evidence="2 3">KHI28</strain>
    </source>
</reference>
<keyword evidence="1" id="KW-0812">Transmembrane</keyword>
<evidence type="ECO:0000313" key="2">
    <source>
        <dbReference type="EMBL" id="QEC78213.1"/>
    </source>
</evidence>
<keyword evidence="1" id="KW-1133">Transmembrane helix</keyword>
<accession>A0A5B8W3C0</accession>
<dbReference type="Pfam" id="PF13781">
    <property type="entry name" value="DoxX_3"/>
    <property type="match status" value="1"/>
</dbReference>
<name>A0A5B8W3C0_9SPHI</name>
<dbReference type="KEGG" id="mgk:FSB76_20555"/>
<evidence type="ECO:0000256" key="1">
    <source>
        <dbReference type="SAM" id="Phobius"/>
    </source>
</evidence>
<protein>
    <recommendedName>
        <fullName evidence="4">DoxX family protein</fullName>
    </recommendedName>
</protein>
<evidence type="ECO:0000313" key="3">
    <source>
        <dbReference type="Proteomes" id="UP000321362"/>
    </source>
</evidence>
<sequence length="127" mass="14185">MTKATIHKILTIMIALVWLANGLLCKVLNLVPRHQQIVGRILGETHAGLLTKLIGVSEILMAVWIISGIKSRLNAVAQMLIIAIMNCIEFVLAPDLLLWGKANSAFAFMFIALIYYNEFKLRKNLVI</sequence>
<proteinExistence type="predicted"/>
<dbReference type="OrthoDB" id="1365847at2"/>
<feature type="transmembrane region" description="Helical" evidence="1">
    <location>
        <begin position="49"/>
        <end position="66"/>
    </location>
</feature>
<evidence type="ECO:0008006" key="4">
    <source>
        <dbReference type="Google" id="ProtNLM"/>
    </source>
</evidence>
<gene>
    <name evidence="2" type="ORF">FSB76_20555</name>
</gene>
<feature type="transmembrane region" description="Helical" evidence="1">
    <location>
        <begin position="98"/>
        <end position="116"/>
    </location>
</feature>
<organism evidence="2 3">
    <name type="scientific">Mucilaginibacter ginsenosidivorax</name>
    <dbReference type="NCBI Taxonomy" id="862126"/>
    <lineage>
        <taxon>Bacteria</taxon>
        <taxon>Pseudomonadati</taxon>
        <taxon>Bacteroidota</taxon>
        <taxon>Sphingobacteriia</taxon>
        <taxon>Sphingobacteriales</taxon>
        <taxon>Sphingobacteriaceae</taxon>
        <taxon>Mucilaginibacter</taxon>
    </lineage>
</organism>
<dbReference type="RefSeq" id="WP_147056642.1">
    <property type="nucleotide sequence ID" value="NZ_CP042437.1"/>
</dbReference>
<dbReference type="AlphaFoldDB" id="A0A5B8W3C0"/>
<dbReference type="InterPro" id="IPR025695">
    <property type="entry name" value="DoxX-like"/>
</dbReference>
<feature type="transmembrane region" description="Helical" evidence="1">
    <location>
        <begin position="73"/>
        <end position="92"/>
    </location>
</feature>